<proteinExistence type="predicted"/>
<dbReference type="EMBL" id="AP019536">
    <property type="protein sequence ID" value="BBJ00257.1"/>
    <property type="molecule type" value="Genomic_DNA"/>
</dbReference>
<dbReference type="Gene3D" id="2.60.40.1890">
    <property type="entry name" value="PCu(A)C copper chaperone"/>
    <property type="match status" value="1"/>
</dbReference>
<evidence type="ECO:0000313" key="2">
    <source>
        <dbReference type="EMBL" id="BBJ00257.1"/>
    </source>
</evidence>
<gene>
    <name evidence="2" type="ORF">FGKAn22_19490</name>
</gene>
<evidence type="ECO:0000256" key="1">
    <source>
        <dbReference type="SAM" id="SignalP"/>
    </source>
</evidence>
<dbReference type="KEGG" id="fku:FGKAn22_19490"/>
<feature type="chain" id="PRO_5042921021" description="Copper chaperone PCu(A)C" evidence="1">
    <location>
        <begin position="23"/>
        <end position="162"/>
    </location>
</feature>
<protein>
    <recommendedName>
        <fullName evidence="4">Copper chaperone PCu(A)C</fullName>
    </recommendedName>
</protein>
<dbReference type="InterPro" id="IPR058248">
    <property type="entry name" value="Lxx211020-like"/>
</dbReference>
<feature type="signal peptide" evidence="1">
    <location>
        <begin position="1"/>
        <end position="22"/>
    </location>
</feature>
<evidence type="ECO:0008006" key="4">
    <source>
        <dbReference type="Google" id="ProtNLM"/>
    </source>
</evidence>
<dbReference type="Pfam" id="PF04314">
    <property type="entry name" value="PCuAC"/>
    <property type="match status" value="1"/>
</dbReference>
<keyword evidence="1" id="KW-0732">Signal</keyword>
<organism evidence="2 3">
    <name type="scientific">Ferrigenium kumadai</name>
    <dbReference type="NCBI Taxonomy" id="1682490"/>
    <lineage>
        <taxon>Bacteria</taxon>
        <taxon>Pseudomonadati</taxon>
        <taxon>Pseudomonadota</taxon>
        <taxon>Betaproteobacteria</taxon>
        <taxon>Nitrosomonadales</taxon>
        <taxon>Gallionellaceae</taxon>
        <taxon>Ferrigenium</taxon>
    </lineage>
</organism>
<dbReference type="PANTHER" id="PTHR36302">
    <property type="entry name" value="BLR7088 PROTEIN"/>
    <property type="match status" value="1"/>
</dbReference>
<dbReference type="InterPro" id="IPR036182">
    <property type="entry name" value="PCuAC_sf"/>
</dbReference>
<dbReference type="AlphaFoldDB" id="A0AAN1T160"/>
<dbReference type="SUPFAM" id="SSF110087">
    <property type="entry name" value="DR1885-like metal-binding protein"/>
    <property type="match status" value="1"/>
</dbReference>
<dbReference type="RefSeq" id="WP_212785503.1">
    <property type="nucleotide sequence ID" value="NZ_AP019536.1"/>
</dbReference>
<keyword evidence="3" id="KW-1185">Reference proteome</keyword>
<reference evidence="2 3" key="1">
    <citation type="submission" date="2019-03" db="EMBL/GenBank/DDBJ databases">
        <title>Complete genome sequence of Ferrigenium kumadai strain An22, a microaerophilic iron-oxidizing bacterium isolated from a paddy field soil.</title>
        <authorList>
            <person name="Watanabe T."/>
            <person name="Asakawa S."/>
        </authorList>
    </citation>
    <scope>NUCLEOTIDE SEQUENCE [LARGE SCALE GENOMIC DNA]</scope>
    <source>
        <strain evidence="2 3">An22</strain>
    </source>
</reference>
<sequence length="162" mass="17107">MTNLLRVGALLAALSLNISAYAGDIQVDGAWSRATAPGQADAMADLSITSKQAATLVGISSTACKSVELHSMTHEGGVMKMREVKTLELPAGKRVSLGESGYHLMLIGLKAPLKAGEAVPLMLKIRAAGKREVNVEAKAEVKPLAEAKAEPKADEHMHHNHH</sequence>
<evidence type="ECO:0000313" key="3">
    <source>
        <dbReference type="Proteomes" id="UP001319121"/>
    </source>
</evidence>
<accession>A0AAN1T160</accession>
<dbReference type="PANTHER" id="PTHR36302:SF1">
    <property type="entry name" value="COPPER CHAPERONE PCU(A)C"/>
    <property type="match status" value="1"/>
</dbReference>
<dbReference type="Proteomes" id="UP001319121">
    <property type="component" value="Chromosome"/>
</dbReference>
<name>A0AAN1T160_9PROT</name>
<dbReference type="InterPro" id="IPR007410">
    <property type="entry name" value="LpqE-like"/>
</dbReference>